<evidence type="ECO:0008006" key="4">
    <source>
        <dbReference type="Google" id="ProtNLM"/>
    </source>
</evidence>
<keyword evidence="1" id="KW-1133">Transmembrane helix</keyword>
<organism evidence="2 3">
    <name type="scientific">Paramecium primaurelia</name>
    <dbReference type="NCBI Taxonomy" id="5886"/>
    <lineage>
        <taxon>Eukaryota</taxon>
        <taxon>Sar</taxon>
        <taxon>Alveolata</taxon>
        <taxon>Ciliophora</taxon>
        <taxon>Intramacronucleata</taxon>
        <taxon>Oligohymenophorea</taxon>
        <taxon>Peniculida</taxon>
        <taxon>Parameciidae</taxon>
        <taxon>Paramecium</taxon>
    </lineage>
</organism>
<evidence type="ECO:0000256" key="1">
    <source>
        <dbReference type="SAM" id="Phobius"/>
    </source>
</evidence>
<gene>
    <name evidence="2" type="ORF">PPRIM_AZ9-3.1.T0990051</name>
</gene>
<name>A0A8S1NWE0_PARPR</name>
<feature type="transmembrane region" description="Helical" evidence="1">
    <location>
        <begin position="28"/>
        <end position="46"/>
    </location>
</feature>
<sequence>MIKKYTLTFNSSELEQSFRLWVIDQNQIMYEITLTTISLYMILNLINYTQNIIYLITTSVTLCIELTMLFFFRRYPMQRENIKSLNLIVINILIDIYIWLNYAQNIYLEIGAVRLCLYMQGNKFTAQSLIFLFSQAAEMSILQQQIIPLITYSLFCLFFIFLRYQTEMKRRQHYLAFRSQILYENLIEEQLPAWVVLVKYDSKQAQLKMDKINRVMKDTFNLNSDQKFREFLRDSNVQPLEGINQKAFNFEDVLIKDLLQKQQNDKITKFVGRFINNDKKWQFQITKIYFNTLEPTILLLFIEEGGDLFDFFTHQLQWRDQQLVNHSKMCLNYIKDQINLLKYFKQQANTQQLYHINNQISNSYIIFNQSLNILNITKIIYNKLKYNINQFNLLELIKQLKEDLKFSNKQLLFDIQLKTDRSKMISVILSISEFIRLMLAINTNDEKQLYEIHPLGFPIQINFKRVHSNPGCLLITMKHQLLNIPVAIQEALSKAASFSDHKKRNWGVNHYYENIQNLSDQFHKINVTTHKVTQSQMPYLELDQSLQQQQQKIGVYLDGSTEPFSTLGLPLAQYLISQIGPNNKIEFKDKKLKHAPDPLSFRNATSKTKIQFKVYEDLNQFIFQLNEQDPNPYLDFFIYNSSQKAGFKTYCSMSPQHPRKSGMTTQLISGKIN</sequence>
<comment type="caution">
    <text evidence="2">The sequence shown here is derived from an EMBL/GenBank/DDBJ whole genome shotgun (WGS) entry which is preliminary data.</text>
</comment>
<keyword evidence="3" id="KW-1185">Reference proteome</keyword>
<proteinExistence type="predicted"/>
<feature type="transmembrane region" description="Helical" evidence="1">
    <location>
        <begin position="146"/>
        <end position="164"/>
    </location>
</feature>
<dbReference type="OMA" id="GRFINND"/>
<keyword evidence="1" id="KW-0472">Membrane</keyword>
<dbReference type="EMBL" id="CAJJDM010000102">
    <property type="protein sequence ID" value="CAD8095599.1"/>
    <property type="molecule type" value="Genomic_DNA"/>
</dbReference>
<feature type="transmembrane region" description="Helical" evidence="1">
    <location>
        <begin position="84"/>
        <end position="100"/>
    </location>
</feature>
<evidence type="ECO:0000313" key="3">
    <source>
        <dbReference type="Proteomes" id="UP000688137"/>
    </source>
</evidence>
<reference evidence="2" key="1">
    <citation type="submission" date="2021-01" db="EMBL/GenBank/DDBJ databases">
        <authorList>
            <consortium name="Genoscope - CEA"/>
            <person name="William W."/>
        </authorList>
    </citation>
    <scope>NUCLEOTIDE SEQUENCE</scope>
</reference>
<dbReference type="Proteomes" id="UP000688137">
    <property type="component" value="Unassembled WGS sequence"/>
</dbReference>
<dbReference type="AlphaFoldDB" id="A0A8S1NWE0"/>
<feature type="transmembrane region" description="Helical" evidence="1">
    <location>
        <begin position="52"/>
        <end position="72"/>
    </location>
</feature>
<keyword evidence="1" id="KW-0812">Transmembrane</keyword>
<protein>
    <recommendedName>
        <fullName evidence="4">Transmembrane protein</fullName>
    </recommendedName>
</protein>
<evidence type="ECO:0000313" key="2">
    <source>
        <dbReference type="EMBL" id="CAD8095599.1"/>
    </source>
</evidence>
<accession>A0A8S1NWE0</accession>